<dbReference type="PROSITE" id="PS00447">
    <property type="entry name" value="DNA_POLYMERASE_A"/>
    <property type="match status" value="1"/>
</dbReference>
<keyword evidence="15" id="KW-0378">Hydrolase</keyword>
<keyword evidence="9 15" id="KW-0227">DNA damage</keyword>
<proteinExistence type="inferred from homology"/>
<keyword evidence="12 15" id="KW-0234">DNA repair</keyword>
<sequence length="950" mass="105539">MAESTSSAQPSSSPAPVVLVDGSSYLFRAFHAMPPLTNKAGMPTGAIKGVINMVRALLDQYPGSDVAVVFDTKGPTFRNELYSEYKANRPPMPDELRPQIEPIHRIIRAMGLPLLTVEGVEADDVIGTLARQATERGLDCIISTGDKDMAQLVTPHVSLINTMSNEFLTVDGVREKYGFGPELMIDYLALMGDKSDNIPGVPGVGEKTAKALLAGLGSIDTIYSNLERVPELDFRGAKTMPKKLQEHEELARLSYTLATIKCDVELPVHIEQLARSAPDNTELASLYRECEFTGWLKALTDDDTVAPETKGAPRAERSGAAAQSNRETKVQETTDAPAPEQTTEQDYQTLTEPDEWYRWLLSQADAQHFAVWPVFSSGHYRQSHWLGLAVSTRAGAAVFIDMRSSGWPEDVLQPVQKFFTTHSYAKLTHDLKRLLHGLAGHIEQPAHLSEDTLLLAYVRNTAVTRDGRLDRHFDALSLDNLVRVYLDATPSTIINIAGNFGTKQLGLADIDADKLAHYACERADYIGRLFRYLNPVVAQQYPAQYGVYRHIEMPLVPVLQQVEWNGTHIDTAFLDHLSEDFRTRLAELEQQAHQLAGRAFNLDSPKQLGEILFTELGLPVVAKTPGGQPSTNEEVLSELALQYELPSLILRYRHLRKLLNTYTEPLPTLINPETGRVHTTYNQIGAATGRFSSTDPNLQNIPVRSEEGRAIRKAFVAAPGYRMVAADYSQIELRIMTHLSHDPNLISAFRDGRDIHRATAAEIMSIAESDVTHEQRRAAKAVNFGLIYGMSAFGLAKNLGISRGEAQAYVDAYFTRYPGVKQYMDQTRAQAMEDGFVETVFGRRLYLPDLKSPRQHQRRAAERTAINAPMQGTAADIIKQAMVDVQVWLRSSGLDARMVMQVHDELVFEVKEEDTDALIAGVRFRMQHAASLSVPLVVDVGMGQNWEEAH</sequence>
<evidence type="ECO:0000256" key="16">
    <source>
        <dbReference type="SAM" id="MobiDB-lite"/>
    </source>
</evidence>
<dbReference type="CDD" id="cd08637">
    <property type="entry name" value="DNA_pol_A_pol_I_C"/>
    <property type="match status" value="1"/>
</dbReference>
<evidence type="ECO:0000256" key="9">
    <source>
        <dbReference type="ARBA" id="ARBA00022763"/>
    </source>
</evidence>
<dbReference type="EMBL" id="JBHRYR010000002">
    <property type="protein sequence ID" value="MFC3851540.1"/>
    <property type="molecule type" value="Genomic_DNA"/>
</dbReference>
<evidence type="ECO:0000256" key="5">
    <source>
        <dbReference type="ARBA" id="ARBA00022679"/>
    </source>
</evidence>
<keyword evidence="15" id="KW-0269">Exonuclease</keyword>
<dbReference type="InterPro" id="IPR012337">
    <property type="entry name" value="RNaseH-like_sf"/>
</dbReference>
<dbReference type="InterPro" id="IPR002421">
    <property type="entry name" value="5-3_exonuclease"/>
</dbReference>
<evidence type="ECO:0000256" key="14">
    <source>
        <dbReference type="NCBIfam" id="TIGR00593"/>
    </source>
</evidence>
<evidence type="ECO:0000256" key="13">
    <source>
        <dbReference type="ARBA" id="ARBA00049244"/>
    </source>
</evidence>
<evidence type="ECO:0000256" key="8">
    <source>
        <dbReference type="ARBA" id="ARBA00022722"/>
    </source>
</evidence>
<dbReference type="Gene3D" id="3.40.50.1010">
    <property type="entry name" value="5'-nuclease"/>
    <property type="match status" value="1"/>
</dbReference>
<evidence type="ECO:0000256" key="11">
    <source>
        <dbReference type="ARBA" id="ARBA00023125"/>
    </source>
</evidence>
<dbReference type="SUPFAM" id="SSF88723">
    <property type="entry name" value="PIN domain-like"/>
    <property type="match status" value="1"/>
</dbReference>
<evidence type="ECO:0000256" key="12">
    <source>
        <dbReference type="ARBA" id="ARBA00023204"/>
    </source>
</evidence>
<dbReference type="RefSeq" id="WP_380692728.1">
    <property type="nucleotide sequence ID" value="NZ_JBHRYR010000002.1"/>
</dbReference>
<dbReference type="Gene3D" id="1.10.150.20">
    <property type="entry name" value="5' to 3' exonuclease, C-terminal subdomain"/>
    <property type="match status" value="2"/>
</dbReference>
<dbReference type="SUPFAM" id="SSF53098">
    <property type="entry name" value="Ribonuclease H-like"/>
    <property type="match status" value="1"/>
</dbReference>
<dbReference type="EC" id="2.7.7.7" evidence="3 14"/>
<dbReference type="NCBIfam" id="NF004397">
    <property type="entry name" value="PRK05755.1"/>
    <property type="match status" value="1"/>
</dbReference>
<feature type="region of interest" description="Disordered" evidence="16">
    <location>
        <begin position="304"/>
        <end position="348"/>
    </location>
</feature>
<evidence type="ECO:0000256" key="6">
    <source>
        <dbReference type="ARBA" id="ARBA00022695"/>
    </source>
</evidence>
<keyword evidence="7 15" id="KW-0235">DNA replication</keyword>
<dbReference type="InterPro" id="IPR036397">
    <property type="entry name" value="RNaseH_sf"/>
</dbReference>
<reference evidence="20" key="1">
    <citation type="journal article" date="2019" name="Int. J. Syst. Evol. Microbiol.">
        <title>The Global Catalogue of Microorganisms (GCM) 10K type strain sequencing project: providing services to taxonomists for standard genome sequencing and annotation.</title>
        <authorList>
            <consortium name="The Broad Institute Genomics Platform"/>
            <consortium name="The Broad Institute Genome Sequencing Center for Infectious Disease"/>
            <person name="Wu L."/>
            <person name="Ma J."/>
        </authorList>
    </citation>
    <scope>NUCLEOTIDE SEQUENCE [LARGE SCALE GENOMIC DNA]</scope>
    <source>
        <strain evidence="20">IBRC 10765</strain>
    </source>
</reference>
<dbReference type="InterPro" id="IPR043502">
    <property type="entry name" value="DNA/RNA_pol_sf"/>
</dbReference>
<dbReference type="PANTHER" id="PTHR10133:SF27">
    <property type="entry name" value="DNA POLYMERASE NU"/>
    <property type="match status" value="1"/>
</dbReference>
<evidence type="ECO:0000256" key="4">
    <source>
        <dbReference type="ARBA" id="ARBA00020311"/>
    </source>
</evidence>
<evidence type="ECO:0000256" key="15">
    <source>
        <dbReference type="RuleBase" id="RU004460"/>
    </source>
</evidence>
<dbReference type="Gene3D" id="3.30.70.370">
    <property type="match status" value="1"/>
</dbReference>
<dbReference type="SMART" id="SM00279">
    <property type="entry name" value="HhH2"/>
    <property type="match status" value="1"/>
</dbReference>
<accession>A0ABV7ZTK7</accession>
<dbReference type="InterPro" id="IPR002298">
    <property type="entry name" value="DNA_polymerase_A"/>
</dbReference>
<dbReference type="SUPFAM" id="SSF56672">
    <property type="entry name" value="DNA/RNA polymerases"/>
    <property type="match status" value="1"/>
</dbReference>
<keyword evidence="8" id="KW-0540">Nuclease</keyword>
<keyword evidence="10 15" id="KW-0239">DNA-directed DNA polymerase</keyword>
<dbReference type="InterPro" id="IPR020046">
    <property type="entry name" value="5-3_exonucl_a-hlix_arch_N"/>
</dbReference>
<comment type="caution">
    <text evidence="19">The sequence shown here is derived from an EMBL/GenBank/DDBJ whole genome shotgun (WGS) entry which is preliminary data.</text>
</comment>
<evidence type="ECO:0000259" key="17">
    <source>
        <dbReference type="SMART" id="SM00475"/>
    </source>
</evidence>
<dbReference type="InterPro" id="IPR008918">
    <property type="entry name" value="HhH2"/>
</dbReference>
<gene>
    <name evidence="15 19" type="primary">polA</name>
    <name evidence="19" type="ORF">ACFOOG_01735</name>
</gene>
<dbReference type="Pfam" id="PF01367">
    <property type="entry name" value="5_3_exonuc"/>
    <property type="match status" value="1"/>
</dbReference>
<comment type="catalytic activity">
    <reaction evidence="13 15">
        <text>DNA(n) + a 2'-deoxyribonucleoside 5'-triphosphate = DNA(n+1) + diphosphate</text>
        <dbReference type="Rhea" id="RHEA:22508"/>
        <dbReference type="Rhea" id="RHEA-COMP:17339"/>
        <dbReference type="Rhea" id="RHEA-COMP:17340"/>
        <dbReference type="ChEBI" id="CHEBI:33019"/>
        <dbReference type="ChEBI" id="CHEBI:61560"/>
        <dbReference type="ChEBI" id="CHEBI:173112"/>
        <dbReference type="EC" id="2.7.7.7"/>
    </reaction>
</comment>
<dbReference type="SMART" id="SM00475">
    <property type="entry name" value="53EXOc"/>
    <property type="match status" value="1"/>
</dbReference>
<dbReference type="Proteomes" id="UP001595617">
    <property type="component" value="Unassembled WGS sequence"/>
</dbReference>
<keyword evidence="20" id="KW-1185">Reference proteome</keyword>
<dbReference type="CDD" id="cd09859">
    <property type="entry name" value="PIN_53EXO"/>
    <property type="match status" value="1"/>
</dbReference>
<keyword evidence="11 15" id="KW-0238">DNA-binding</keyword>
<evidence type="ECO:0000313" key="19">
    <source>
        <dbReference type="EMBL" id="MFC3851540.1"/>
    </source>
</evidence>
<dbReference type="InterPro" id="IPR020045">
    <property type="entry name" value="DNA_polI_H3TH"/>
</dbReference>
<comment type="subunit">
    <text evidence="2">Single-chain monomer with multiple functions.</text>
</comment>
<dbReference type="GO" id="GO:0003887">
    <property type="term" value="F:DNA-directed DNA polymerase activity"/>
    <property type="evidence" value="ECO:0007669"/>
    <property type="project" value="UniProtKB-EC"/>
</dbReference>
<feature type="domain" description="5'-3' exonuclease" evidence="17">
    <location>
        <begin position="15"/>
        <end position="276"/>
    </location>
</feature>
<dbReference type="Pfam" id="PF02739">
    <property type="entry name" value="5_3_exonuc_N"/>
    <property type="match status" value="1"/>
</dbReference>
<dbReference type="InterPro" id="IPR018320">
    <property type="entry name" value="DNA_polymerase_1"/>
</dbReference>
<organism evidence="19 20">
    <name type="scientific">Saccharospirillum mangrovi</name>
    <dbReference type="NCBI Taxonomy" id="2161747"/>
    <lineage>
        <taxon>Bacteria</taxon>
        <taxon>Pseudomonadati</taxon>
        <taxon>Pseudomonadota</taxon>
        <taxon>Gammaproteobacteria</taxon>
        <taxon>Oceanospirillales</taxon>
        <taxon>Saccharospirillaceae</taxon>
        <taxon>Saccharospirillum</taxon>
    </lineage>
</organism>
<dbReference type="InterPro" id="IPR019760">
    <property type="entry name" value="DNA-dir_DNA_pol_A_CS"/>
</dbReference>
<dbReference type="Gene3D" id="1.20.1060.10">
    <property type="entry name" value="Taq DNA Polymerase, Chain T, domain 4"/>
    <property type="match status" value="1"/>
</dbReference>
<dbReference type="SUPFAM" id="SSF47807">
    <property type="entry name" value="5' to 3' exonuclease, C-terminal subdomain"/>
    <property type="match status" value="1"/>
</dbReference>
<evidence type="ECO:0000256" key="1">
    <source>
        <dbReference type="ARBA" id="ARBA00007705"/>
    </source>
</evidence>
<evidence type="ECO:0000256" key="2">
    <source>
        <dbReference type="ARBA" id="ARBA00011541"/>
    </source>
</evidence>
<evidence type="ECO:0000313" key="20">
    <source>
        <dbReference type="Proteomes" id="UP001595617"/>
    </source>
</evidence>
<evidence type="ECO:0000259" key="18">
    <source>
        <dbReference type="SMART" id="SM00482"/>
    </source>
</evidence>
<dbReference type="SMART" id="SM00482">
    <property type="entry name" value="POLAc"/>
    <property type="match status" value="1"/>
</dbReference>
<dbReference type="PRINTS" id="PR00868">
    <property type="entry name" value="DNAPOLI"/>
</dbReference>
<keyword evidence="5 15" id="KW-0808">Transferase</keyword>
<comment type="similarity">
    <text evidence="1 15">Belongs to the DNA polymerase type-A family.</text>
</comment>
<dbReference type="InterPro" id="IPR029060">
    <property type="entry name" value="PIN-like_dom_sf"/>
</dbReference>
<dbReference type="CDD" id="cd09898">
    <property type="entry name" value="H3TH_53EXO"/>
    <property type="match status" value="1"/>
</dbReference>
<evidence type="ECO:0000256" key="3">
    <source>
        <dbReference type="ARBA" id="ARBA00012417"/>
    </source>
</evidence>
<comment type="function">
    <text evidence="15">In addition to polymerase activity, this DNA polymerase exhibits 5'-3' exonuclease activity.</text>
</comment>
<dbReference type="InterPro" id="IPR036279">
    <property type="entry name" value="5-3_exonuclease_C_sf"/>
</dbReference>
<feature type="domain" description="DNA-directed DNA polymerase family A palm" evidence="18">
    <location>
        <begin position="708"/>
        <end position="914"/>
    </location>
</feature>
<protein>
    <recommendedName>
        <fullName evidence="4 14">DNA polymerase I</fullName>
        <ecNumber evidence="3 14">2.7.7.7</ecNumber>
    </recommendedName>
</protein>
<evidence type="ECO:0000256" key="7">
    <source>
        <dbReference type="ARBA" id="ARBA00022705"/>
    </source>
</evidence>
<dbReference type="Gene3D" id="3.30.420.10">
    <property type="entry name" value="Ribonuclease H-like superfamily/Ribonuclease H"/>
    <property type="match status" value="1"/>
</dbReference>
<dbReference type="NCBIfam" id="TIGR00593">
    <property type="entry name" value="pola"/>
    <property type="match status" value="1"/>
</dbReference>
<evidence type="ECO:0000256" key="10">
    <source>
        <dbReference type="ARBA" id="ARBA00022932"/>
    </source>
</evidence>
<keyword evidence="6 15" id="KW-0548">Nucleotidyltransferase</keyword>
<dbReference type="Pfam" id="PF00476">
    <property type="entry name" value="DNA_pol_A"/>
    <property type="match status" value="1"/>
</dbReference>
<dbReference type="InterPro" id="IPR001098">
    <property type="entry name" value="DNA-dir_DNA_pol_A_palm_dom"/>
</dbReference>
<name>A0ABV7ZTK7_9GAMM</name>
<dbReference type="PANTHER" id="PTHR10133">
    <property type="entry name" value="DNA POLYMERASE I"/>
    <property type="match status" value="1"/>
</dbReference>